<dbReference type="EC" id="3.1.-.-" evidence="7"/>
<evidence type="ECO:0000256" key="3">
    <source>
        <dbReference type="ARBA" id="ARBA00022723"/>
    </source>
</evidence>
<keyword evidence="4 7" id="KW-0255">Endonuclease</keyword>
<reference evidence="8 9" key="1">
    <citation type="submission" date="2023-11" db="EMBL/GenBank/DDBJ databases">
        <title>Coraliomargarita sp. nov., isolated from marine algae.</title>
        <authorList>
            <person name="Lee J.K."/>
            <person name="Baek J.H."/>
            <person name="Kim J.M."/>
            <person name="Choi D.G."/>
            <person name="Jeon C.O."/>
        </authorList>
    </citation>
    <scope>NUCLEOTIDE SEQUENCE [LARGE SCALE GENOMIC DNA]</scope>
    <source>
        <strain evidence="8 9">J2-16</strain>
    </source>
</reference>
<proteinExistence type="inferred from homology"/>
<dbReference type="Proteomes" id="UP001324993">
    <property type="component" value="Chromosome"/>
</dbReference>
<feature type="binding site" evidence="7">
    <location>
        <position position="115"/>
    </location>
    <ligand>
        <name>Zn(2+)</name>
        <dbReference type="ChEBI" id="CHEBI:29105"/>
        <note>catalytic</note>
    </ligand>
</feature>
<keyword evidence="7" id="KW-0698">rRNA processing</keyword>
<evidence type="ECO:0000256" key="5">
    <source>
        <dbReference type="ARBA" id="ARBA00022801"/>
    </source>
</evidence>
<protein>
    <recommendedName>
        <fullName evidence="7">Endoribonuclease YbeY</fullName>
        <ecNumber evidence="7">3.1.-.-</ecNumber>
    </recommendedName>
</protein>
<dbReference type="Pfam" id="PF02130">
    <property type="entry name" value="YbeY"/>
    <property type="match status" value="1"/>
</dbReference>
<keyword evidence="5 7" id="KW-0378">Hydrolase</keyword>
<evidence type="ECO:0000256" key="4">
    <source>
        <dbReference type="ARBA" id="ARBA00022759"/>
    </source>
</evidence>
<feature type="binding site" evidence="7">
    <location>
        <position position="121"/>
    </location>
    <ligand>
        <name>Zn(2+)</name>
        <dbReference type="ChEBI" id="CHEBI:29105"/>
        <note>catalytic</note>
    </ligand>
</feature>
<comment type="cofactor">
    <cofactor evidence="7">
        <name>Zn(2+)</name>
        <dbReference type="ChEBI" id="CHEBI:29105"/>
    </cofactor>
    <text evidence="7">Binds 1 zinc ion.</text>
</comment>
<keyword evidence="9" id="KW-1185">Reference proteome</keyword>
<accession>A0ABZ0RH22</accession>
<comment type="similarity">
    <text evidence="1 7">Belongs to the endoribonuclease YbeY family.</text>
</comment>
<dbReference type="Gene3D" id="3.40.390.30">
    <property type="entry name" value="Metalloproteases ('zincins'), catalytic domain"/>
    <property type="match status" value="1"/>
</dbReference>
<evidence type="ECO:0000313" key="8">
    <source>
        <dbReference type="EMBL" id="WPJ94818.1"/>
    </source>
</evidence>
<keyword evidence="2 7" id="KW-0540">Nuclease</keyword>
<comment type="function">
    <text evidence="7">Single strand-specific metallo-endoribonuclease involved in late-stage 70S ribosome quality control and in maturation of the 3' terminus of the 16S rRNA.</text>
</comment>
<dbReference type="RefSeq" id="WP_319831729.1">
    <property type="nucleotide sequence ID" value="NZ_CP138858.1"/>
</dbReference>
<name>A0ABZ0RH22_9BACT</name>
<dbReference type="SUPFAM" id="SSF55486">
    <property type="entry name" value="Metalloproteases ('zincins'), catalytic domain"/>
    <property type="match status" value="1"/>
</dbReference>
<dbReference type="InterPro" id="IPR023091">
    <property type="entry name" value="MetalPrtase_cat_dom_sf_prd"/>
</dbReference>
<dbReference type="PANTHER" id="PTHR46986">
    <property type="entry name" value="ENDORIBONUCLEASE YBEY, CHLOROPLASTIC"/>
    <property type="match status" value="1"/>
</dbReference>
<keyword evidence="7" id="KW-0690">Ribosome biogenesis</keyword>
<evidence type="ECO:0000256" key="7">
    <source>
        <dbReference type="HAMAP-Rule" id="MF_00009"/>
    </source>
</evidence>
<evidence type="ECO:0000256" key="2">
    <source>
        <dbReference type="ARBA" id="ARBA00022722"/>
    </source>
</evidence>
<evidence type="ECO:0000256" key="1">
    <source>
        <dbReference type="ARBA" id="ARBA00010875"/>
    </source>
</evidence>
<evidence type="ECO:0000313" key="9">
    <source>
        <dbReference type="Proteomes" id="UP001324993"/>
    </source>
</evidence>
<keyword evidence="6 7" id="KW-0862">Zinc</keyword>
<dbReference type="PROSITE" id="PS01306">
    <property type="entry name" value="UPF0054"/>
    <property type="match status" value="1"/>
</dbReference>
<dbReference type="HAMAP" id="MF_00009">
    <property type="entry name" value="Endoribonucl_YbeY"/>
    <property type="match status" value="1"/>
</dbReference>
<comment type="subcellular location">
    <subcellularLocation>
        <location evidence="7">Cytoplasm</location>
    </subcellularLocation>
</comment>
<sequence length="154" mass="16954">MPKLSLEINNQYSALAAPEAATRTLFETLHASAAFPITEGELSIAFVSDDEIAQVHADFMDDPTPTDVITFPANEEMESAGEIIVSVDHASSRAAELNEPFSRELSLYLVHGWLHLAGYDDRNEVDRAAMRQAEQEVLNLLDAAKHSIVFQLKA</sequence>
<dbReference type="NCBIfam" id="TIGR00043">
    <property type="entry name" value="rRNA maturation RNase YbeY"/>
    <property type="match status" value="1"/>
</dbReference>
<dbReference type="InterPro" id="IPR002036">
    <property type="entry name" value="YbeY"/>
</dbReference>
<organism evidence="8 9">
    <name type="scientific">Coraliomargarita algicola</name>
    <dbReference type="NCBI Taxonomy" id="3092156"/>
    <lineage>
        <taxon>Bacteria</taxon>
        <taxon>Pseudomonadati</taxon>
        <taxon>Verrucomicrobiota</taxon>
        <taxon>Opitutia</taxon>
        <taxon>Puniceicoccales</taxon>
        <taxon>Coraliomargaritaceae</taxon>
        <taxon>Coraliomargarita</taxon>
    </lineage>
</organism>
<dbReference type="PANTHER" id="PTHR46986:SF1">
    <property type="entry name" value="ENDORIBONUCLEASE YBEY, CHLOROPLASTIC"/>
    <property type="match status" value="1"/>
</dbReference>
<keyword evidence="3 7" id="KW-0479">Metal-binding</keyword>
<dbReference type="EMBL" id="CP138858">
    <property type="protein sequence ID" value="WPJ94818.1"/>
    <property type="molecule type" value="Genomic_DNA"/>
</dbReference>
<feature type="binding site" evidence="7">
    <location>
        <position position="111"/>
    </location>
    <ligand>
        <name>Zn(2+)</name>
        <dbReference type="ChEBI" id="CHEBI:29105"/>
        <note>catalytic</note>
    </ligand>
</feature>
<gene>
    <name evidence="7 8" type="primary">ybeY</name>
    <name evidence="8" type="ORF">SH580_15405</name>
</gene>
<dbReference type="InterPro" id="IPR020549">
    <property type="entry name" value="YbeY_CS"/>
</dbReference>
<keyword evidence="7" id="KW-0963">Cytoplasm</keyword>
<evidence type="ECO:0000256" key="6">
    <source>
        <dbReference type="ARBA" id="ARBA00022833"/>
    </source>
</evidence>